<proteinExistence type="predicted"/>
<feature type="region of interest" description="Disordered" evidence="1">
    <location>
        <begin position="141"/>
        <end position="177"/>
    </location>
</feature>
<dbReference type="EMBL" id="JAPDRK010000008">
    <property type="protein sequence ID" value="KAJ9609503.1"/>
    <property type="molecule type" value="Genomic_DNA"/>
</dbReference>
<accession>A0AA38X9W5</accession>
<protein>
    <submittedName>
        <fullName evidence="2">Uncharacterized protein</fullName>
    </submittedName>
</protein>
<evidence type="ECO:0000256" key="1">
    <source>
        <dbReference type="SAM" id="MobiDB-lite"/>
    </source>
</evidence>
<feature type="compositionally biased region" description="Basic and acidic residues" evidence="1">
    <location>
        <begin position="149"/>
        <end position="175"/>
    </location>
</feature>
<comment type="caution">
    <text evidence="2">The sequence shown here is derived from an EMBL/GenBank/DDBJ whole genome shotgun (WGS) entry which is preliminary data.</text>
</comment>
<dbReference type="AlphaFoldDB" id="A0AA38X9W5"/>
<keyword evidence="3" id="KW-1185">Reference proteome</keyword>
<gene>
    <name evidence="2" type="ORF">H2200_005830</name>
</gene>
<evidence type="ECO:0000313" key="2">
    <source>
        <dbReference type="EMBL" id="KAJ9609503.1"/>
    </source>
</evidence>
<sequence length="245" mass="27044">MSSGRLSSTWDDNYVIATLGAWQYSLYNATHLSSYKNGAFKDLITDKTPALESVEIILASNLLLPDERALFTRIQAYLLSAINRGPRIPSEQTLHVPFGDMISRDEDSRGVLLTWDDGVEILGRMIRERRERREMAKVAAGISVPGTNGEKKDTSAKDTTDTTSAKDEQEIDAHLGDGTTKAQAGQYILSLLLFGPRILTISGLQDPTGYPRRLEVWLPNDSDIFSSGTLVKTNKAVKKPDEGEN</sequence>
<dbReference type="Proteomes" id="UP001172673">
    <property type="component" value="Unassembled WGS sequence"/>
</dbReference>
<organism evidence="2 3">
    <name type="scientific">Cladophialophora chaetospira</name>
    <dbReference type="NCBI Taxonomy" id="386627"/>
    <lineage>
        <taxon>Eukaryota</taxon>
        <taxon>Fungi</taxon>
        <taxon>Dikarya</taxon>
        <taxon>Ascomycota</taxon>
        <taxon>Pezizomycotina</taxon>
        <taxon>Eurotiomycetes</taxon>
        <taxon>Chaetothyriomycetidae</taxon>
        <taxon>Chaetothyriales</taxon>
        <taxon>Herpotrichiellaceae</taxon>
        <taxon>Cladophialophora</taxon>
    </lineage>
</organism>
<name>A0AA38X9W5_9EURO</name>
<reference evidence="2" key="1">
    <citation type="submission" date="2022-10" db="EMBL/GenBank/DDBJ databases">
        <title>Culturing micro-colonial fungi from biological soil crusts in the Mojave desert and describing Neophaeococcomyces mojavensis, and introducing the new genera and species Taxawa tesnikishii.</title>
        <authorList>
            <person name="Kurbessoian T."/>
            <person name="Stajich J.E."/>
        </authorList>
    </citation>
    <scope>NUCLEOTIDE SEQUENCE</scope>
    <source>
        <strain evidence="2">TK_41</strain>
    </source>
</reference>
<evidence type="ECO:0000313" key="3">
    <source>
        <dbReference type="Proteomes" id="UP001172673"/>
    </source>
</evidence>